<dbReference type="Proteomes" id="UP000293289">
    <property type="component" value="Unassembled WGS sequence"/>
</dbReference>
<feature type="transmembrane region" description="Helical" evidence="2">
    <location>
        <begin position="87"/>
        <end position="106"/>
    </location>
</feature>
<organism evidence="3 4">
    <name type="scientific">Agromyces ramosus</name>
    <dbReference type="NCBI Taxonomy" id="33879"/>
    <lineage>
        <taxon>Bacteria</taxon>
        <taxon>Bacillati</taxon>
        <taxon>Actinomycetota</taxon>
        <taxon>Actinomycetes</taxon>
        <taxon>Micrococcales</taxon>
        <taxon>Microbacteriaceae</taxon>
        <taxon>Agromyces</taxon>
    </lineage>
</organism>
<feature type="compositionally biased region" description="Basic and acidic residues" evidence="1">
    <location>
        <begin position="33"/>
        <end position="54"/>
    </location>
</feature>
<evidence type="ECO:0000313" key="3">
    <source>
        <dbReference type="EMBL" id="RZS64745.1"/>
    </source>
</evidence>
<keyword evidence="2" id="KW-0472">Membrane</keyword>
<accession>A0A4Q7M9B2</accession>
<feature type="transmembrane region" description="Helical" evidence="2">
    <location>
        <begin position="126"/>
        <end position="147"/>
    </location>
</feature>
<dbReference type="AlphaFoldDB" id="A0A4Q7M9B2"/>
<protein>
    <recommendedName>
        <fullName evidence="5">Potassium transporter Trk</fullName>
    </recommendedName>
</protein>
<proteinExistence type="predicted"/>
<feature type="region of interest" description="Disordered" evidence="1">
    <location>
        <begin position="1"/>
        <end position="54"/>
    </location>
</feature>
<evidence type="ECO:0000256" key="1">
    <source>
        <dbReference type="SAM" id="MobiDB-lite"/>
    </source>
</evidence>
<sequence length="170" mass="18120">MRVRDNGGVSDPQSTPQPHDPERSAAVGDDVAGVDRVEGVGPVERVEPVEGDESARRVERIEIDEPVETDVSDDVVTVRRAPRYGRFITLGALLGAVVALIVTFAFSGQPAQPELELGFDRGQVFGFLLLLCATIGAALGAVVALLIDRGSAKRAKSVLVVHESTHRVDE</sequence>
<evidence type="ECO:0000313" key="4">
    <source>
        <dbReference type="Proteomes" id="UP000293289"/>
    </source>
</evidence>
<dbReference type="EMBL" id="SGWY01000003">
    <property type="protein sequence ID" value="RZS64745.1"/>
    <property type="molecule type" value="Genomic_DNA"/>
</dbReference>
<evidence type="ECO:0008006" key="5">
    <source>
        <dbReference type="Google" id="ProtNLM"/>
    </source>
</evidence>
<keyword evidence="2" id="KW-1133">Transmembrane helix</keyword>
<comment type="caution">
    <text evidence="3">The sequence shown here is derived from an EMBL/GenBank/DDBJ whole genome shotgun (WGS) entry which is preliminary data.</text>
</comment>
<gene>
    <name evidence="3" type="ORF">EV187_3133</name>
</gene>
<keyword evidence="4" id="KW-1185">Reference proteome</keyword>
<name>A0A4Q7M9B2_9MICO</name>
<evidence type="ECO:0000256" key="2">
    <source>
        <dbReference type="SAM" id="Phobius"/>
    </source>
</evidence>
<keyword evidence="2" id="KW-0812">Transmembrane</keyword>
<reference evidence="3 4" key="1">
    <citation type="submission" date="2019-02" db="EMBL/GenBank/DDBJ databases">
        <title>Genomic Encyclopedia of Type Strains, Phase IV (KMG-IV): sequencing the most valuable type-strain genomes for metagenomic binning, comparative biology and taxonomic classification.</title>
        <authorList>
            <person name="Goeker M."/>
        </authorList>
    </citation>
    <scope>NUCLEOTIDE SEQUENCE [LARGE SCALE GENOMIC DNA]</scope>
    <source>
        <strain evidence="3 4">DSM 43045</strain>
    </source>
</reference>